<dbReference type="Proteomes" id="UP001186974">
    <property type="component" value="Unassembled WGS sequence"/>
</dbReference>
<name>A0ACC3CY70_9PEZI</name>
<sequence>EDAEAATKAQREADAARLAELLPDSYIFGSSVSGSALERQNTAQPSTLRSHEGYFKLQKQTIEKLRAQGMTDESILLMSERGIDDTSTVLPDDSASAYVIRKERLQRQLPIDEEEDSDQRVREHTPISSNRMKGKDYADRLSMQSPPTKTQTQLAILDPNESTKINQQNTIKCVNQSYDIPSGYDSPPPIPPKSPLRTNRTDTPPTPGNIRRSPPPIFGPMPPTTPAAAHLVPPQHHHYRTHIASNPTAATSQSELSGLSSNLDNVRFPTREDEEYDARRREAEMEESAVGVTPWDGEVAWKRWRTGRDGRDKEG</sequence>
<protein>
    <submittedName>
        <fullName evidence="1">Uncharacterized protein</fullName>
    </submittedName>
</protein>
<reference evidence="1" key="1">
    <citation type="submission" date="2024-09" db="EMBL/GenBank/DDBJ databases">
        <title>Black Yeasts Isolated from many extreme environments.</title>
        <authorList>
            <person name="Coleine C."/>
            <person name="Stajich J.E."/>
            <person name="Selbmann L."/>
        </authorList>
    </citation>
    <scope>NUCLEOTIDE SEQUENCE</scope>
    <source>
        <strain evidence="1">CCFEE 5737</strain>
    </source>
</reference>
<accession>A0ACC3CY70</accession>
<organism evidence="1 2">
    <name type="scientific">Coniosporium uncinatum</name>
    <dbReference type="NCBI Taxonomy" id="93489"/>
    <lineage>
        <taxon>Eukaryota</taxon>
        <taxon>Fungi</taxon>
        <taxon>Dikarya</taxon>
        <taxon>Ascomycota</taxon>
        <taxon>Pezizomycotina</taxon>
        <taxon>Dothideomycetes</taxon>
        <taxon>Dothideomycetes incertae sedis</taxon>
        <taxon>Coniosporium</taxon>
    </lineage>
</organism>
<dbReference type="EMBL" id="JAWDJW010009822">
    <property type="protein sequence ID" value="KAK3055102.1"/>
    <property type="molecule type" value="Genomic_DNA"/>
</dbReference>
<keyword evidence="2" id="KW-1185">Reference proteome</keyword>
<gene>
    <name evidence="1" type="ORF">LTS18_011849</name>
</gene>
<evidence type="ECO:0000313" key="2">
    <source>
        <dbReference type="Proteomes" id="UP001186974"/>
    </source>
</evidence>
<proteinExistence type="predicted"/>
<evidence type="ECO:0000313" key="1">
    <source>
        <dbReference type="EMBL" id="KAK3055102.1"/>
    </source>
</evidence>
<comment type="caution">
    <text evidence="1">The sequence shown here is derived from an EMBL/GenBank/DDBJ whole genome shotgun (WGS) entry which is preliminary data.</text>
</comment>
<feature type="non-terminal residue" evidence="1">
    <location>
        <position position="1"/>
    </location>
</feature>